<dbReference type="Proteomes" id="UP000229901">
    <property type="component" value="Unassembled WGS sequence"/>
</dbReference>
<reference evidence="2" key="1">
    <citation type="submission" date="2017-09" db="EMBL/GenBank/DDBJ databases">
        <title>Depth-based differentiation of microbial function through sediment-hosted aquifers and enrichment of novel symbionts in the deep terrestrial subsurface.</title>
        <authorList>
            <person name="Probst A.J."/>
            <person name="Ladd B."/>
            <person name="Jarett J.K."/>
            <person name="Geller-Mcgrath D.E."/>
            <person name="Sieber C.M.K."/>
            <person name="Emerson J.B."/>
            <person name="Anantharaman K."/>
            <person name="Thomas B.C."/>
            <person name="Malmstrom R."/>
            <person name="Stieglmeier M."/>
            <person name="Klingl A."/>
            <person name="Woyke T."/>
            <person name="Ryan C.M."/>
            <person name="Banfield J.F."/>
        </authorList>
    </citation>
    <scope>NUCLEOTIDE SEQUENCE [LARGE SCALE GENOMIC DNA]</scope>
</reference>
<protein>
    <submittedName>
        <fullName evidence="1">Uncharacterized protein</fullName>
    </submittedName>
</protein>
<dbReference type="EMBL" id="PFAP01000019">
    <property type="protein sequence ID" value="PIR94104.1"/>
    <property type="molecule type" value="Genomic_DNA"/>
</dbReference>
<evidence type="ECO:0000313" key="2">
    <source>
        <dbReference type="Proteomes" id="UP000229901"/>
    </source>
</evidence>
<proteinExistence type="predicted"/>
<dbReference type="AlphaFoldDB" id="A0A2H0V4T3"/>
<evidence type="ECO:0000313" key="1">
    <source>
        <dbReference type="EMBL" id="PIR94104.1"/>
    </source>
</evidence>
<name>A0A2H0V4T3_9BACT</name>
<organism evidence="1 2">
    <name type="scientific">Candidatus Falkowbacteria bacterium CG10_big_fil_rev_8_21_14_0_10_39_11</name>
    <dbReference type="NCBI Taxonomy" id="1974565"/>
    <lineage>
        <taxon>Bacteria</taxon>
        <taxon>Candidatus Falkowiibacteriota</taxon>
    </lineage>
</organism>
<gene>
    <name evidence="1" type="ORF">COT97_03175</name>
</gene>
<sequence length="63" mass="7210">MKLGSTARLTVNIIRTGDTSFDLKVLNRVLEYFCLPQMGFIVDVRELIQTDRDGTTEIPLTFF</sequence>
<comment type="caution">
    <text evidence="1">The sequence shown here is derived from an EMBL/GenBank/DDBJ whole genome shotgun (WGS) entry which is preliminary data.</text>
</comment>
<accession>A0A2H0V4T3</accession>